<reference evidence="1 2" key="1">
    <citation type="journal article" date="2014" name="PLoS Genet.">
        <title>Phylogenetically driven sequencing of extremely halophilic archaea reveals strategies for static and dynamic osmo-response.</title>
        <authorList>
            <person name="Becker E.A."/>
            <person name="Seitzer P.M."/>
            <person name="Tritt A."/>
            <person name="Larsen D."/>
            <person name="Krusor M."/>
            <person name="Yao A.I."/>
            <person name="Wu D."/>
            <person name="Madern D."/>
            <person name="Eisen J.A."/>
            <person name="Darling A.E."/>
            <person name="Facciotti M.T."/>
        </authorList>
    </citation>
    <scope>NUCLEOTIDE SEQUENCE [LARGE SCALE GENOMIC DNA]</scope>
    <source>
        <strain evidence="1 2">DSM 1307</strain>
    </source>
</reference>
<gene>
    <name evidence="1" type="ORF">C448_00260</name>
</gene>
<dbReference type="eggNOG" id="arCOG06209">
    <property type="taxonomic scope" value="Archaea"/>
</dbReference>
<sequence length="131" mass="14958">MVAMTEEPSFAISHRPERRYSRHAGLEYEGSTVFSLSPANPGDHENEALDELLQDVLDGEPYTYGDWFDLPMALYLVHDTETGDVFRVSVRDGRIEFHVLPETDPDGLRALYRRLAARSEREWIVESSTDA</sequence>
<proteinExistence type="predicted"/>
<dbReference type="EMBL" id="AOMC01000008">
    <property type="protein sequence ID" value="EMA52001.1"/>
    <property type="molecule type" value="Genomic_DNA"/>
</dbReference>
<dbReference type="Proteomes" id="UP000011568">
    <property type="component" value="Unassembled WGS sequence"/>
</dbReference>
<protein>
    <submittedName>
        <fullName evidence="1">Uncharacterized protein</fullName>
    </submittedName>
</protein>
<dbReference type="STRING" id="931277.C448_00260"/>
<dbReference type="AlphaFoldDB" id="M0N2C9"/>
<comment type="caution">
    <text evidence="1">The sequence shown here is derived from an EMBL/GenBank/DDBJ whole genome shotgun (WGS) entry which is preliminary data.</text>
</comment>
<dbReference type="PATRIC" id="fig|931277.6.peg.49"/>
<name>M0N2C9_HALMO</name>
<evidence type="ECO:0000313" key="1">
    <source>
        <dbReference type="EMBL" id="EMA52001.1"/>
    </source>
</evidence>
<keyword evidence="2" id="KW-1185">Reference proteome</keyword>
<evidence type="ECO:0000313" key="2">
    <source>
        <dbReference type="Proteomes" id="UP000011568"/>
    </source>
</evidence>
<organism evidence="1 2">
    <name type="scientific">Halococcus morrhuae DSM 1307</name>
    <dbReference type="NCBI Taxonomy" id="931277"/>
    <lineage>
        <taxon>Archaea</taxon>
        <taxon>Methanobacteriati</taxon>
        <taxon>Methanobacteriota</taxon>
        <taxon>Stenosarchaea group</taxon>
        <taxon>Halobacteria</taxon>
        <taxon>Halobacteriales</taxon>
        <taxon>Halococcaceae</taxon>
        <taxon>Halococcus</taxon>
    </lineage>
</organism>
<accession>M0N2C9</accession>